<accession>A0A4Q0YPA5</accession>
<dbReference type="Proteomes" id="UP000290287">
    <property type="component" value="Unassembled WGS sequence"/>
</dbReference>
<feature type="region of interest" description="Disordered" evidence="1">
    <location>
        <begin position="133"/>
        <end position="152"/>
    </location>
</feature>
<evidence type="ECO:0000313" key="4">
    <source>
        <dbReference type="Proteomes" id="UP000290287"/>
    </source>
</evidence>
<dbReference type="InterPro" id="IPR037523">
    <property type="entry name" value="VOC_core"/>
</dbReference>
<proteinExistence type="predicted"/>
<reference evidence="3 4" key="1">
    <citation type="submission" date="2017-10" db="EMBL/GenBank/DDBJ databases">
        <title>Nyctiphanis sp. nov., isolated from the stomach of the euphausiid Nyctiphanes simplex (Hansen, 1911) in the Gulf of California.</title>
        <authorList>
            <person name="Gomez-Gil B."/>
            <person name="Aguilar-Mendez M."/>
            <person name="Lopez-Cortes A."/>
            <person name="Gomez-Gutierrez J."/>
            <person name="Roque A."/>
            <person name="Lang E."/>
            <person name="Gonzalez-Castillo A."/>
        </authorList>
    </citation>
    <scope>NUCLEOTIDE SEQUENCE [LARGE SCALE GENOMIC DNA]</scope>
    <source>
        <strain evidence="3 4">CAIM 600</strain>
    </source>
</reference>
<dbReference type="CDD" id="cd07251">
    <property type="entry name" value="VOC_like"/>
    <property type="match status" value="1"/>
</dbReference>
<dbReference type="Pfam" id="PF00903">
    <property type="entry name" value="Glyoxalase"/>
    <property type="match status" value="1"/>
</dbReference>
<dbReference type="PANTHER" id="PTHR36503:SF1">
    <property type="entry name" value="BLR2520 PROTEIN"/>
    <property type="match status" value="1"/>
</dbReference>
<protein>
    <submittedName>
        <fullName evidence="3">Glyoxalase</fullName>
    </submittedName>
</protein>
<gene>
    <name evidence="3" type="ORF">CS022_13410</name>
</gene>
<dbReference type="InterPro" id="IPR004360">
    <property type="entry name" value="Glyas_Fos-R_dOase_dom"/>
</dbReference>
<dbReference type="OrthoDB" id="4265398at2"/>
<dbReference type="Gene3D" id="3.10.180.10">
    <property type="entry name" value="2,3-Dihydroxybiphenyl 1,2-Dioxygenase, domain 1"/>
    <property type="match status" value="1"/>
</dbReference>
<evidence type="ECO:0000259" key="2">
    <source>
        <dbReference type="PROSITE" id="PS51819"/>
    </source>
</evidence>
<dbReference type="EMBL" id="PEIB01000015">
    <property type="protein sequence ID" value="RXJ72847.1"/>
    <property type="molecule type" value="Genomic_DNA"/>
</dbReference>
<dbReference type="SUPFAM" id="SSF54593">
    <property type="entry name" value="Glyoxalase/Bleomycin resistance protein/Dihydroxybiphenyl dioxygenase"/>
    <property type="match status" value="1"/>
</dbReference>
<organism evidence="3 4">
    <name type="scientific">Veronia nyctiphanis</name>
    <dbReference type="NCBI Taxonomy" id="1278244"/>
    <lineage>
        <taxon>Bacteria</taxon>
        <taxon>Pseudomonadati</taxon>
        <taxon>Pseudomonadota</taxon>
        <taxon>Gammaproteobacteria</taxon>
        <taxon>Vibrionales</taxon>
        <taxon>Vibrionaceae</taxon>
        <taxon>Veronia</taxon>
    </lineage>
</organism>
<keyword evidence="4" id="KW-1185">Reference proteome</keyword>
<name>A0A4Q0YPA5_9GAMM</name>
<evidence type="ECO:0000313" key="3">
    <source>
        <dbReference type="EMBL" id="RXJ72847.1"/>
    </source>
</evidence>
<dbReference type="InterPro" id="IPR029068">
    <property type="entry name" value="Glyas_Bleomycin-R_OHBP_Dase"/>
</dbReference>
<sequence>MQPRMSMLTLGVSDLKRSVKFYSDLGFPRYGNEDEVAFFNLNGTWLGLYGKDALAEDANVSAEGSGFSGVTISHCLETEEEVIAAMEEAVAAGAEMVKAPQKVFWGGFSGYFKDPDGYLWELAMNPFTWIGPENMPVQSDEHQPNESQTNSD</sequence>
<evidence type="ECO:0000256" key="1">
    <source>
        <dbReference type="SAM" id="MobiDB-lite"/>
    </source>
</evidence>
<dbReference type="AlphaFoldDB" id="A0A4Q0YPA5"/>
<dbReference type="PANTHER" id="PTHR36503">
    <property type="entry name" value="BLR2520 PROTEIN"/>
    <property type="match status" value="1"/>
</dbReference>
<comment type="caution">
    <text evidence="3">The sequence shown here is derived from an EMBL/GenBank/DDBJ whole genome shotgun (WGS) entry which is preliminary data.</text>
</comment>
<dbReference type="RefSeq" id="WP_129122691.1">
    <property type="nucleotide sequence ID" value="NZ_PEIB01000015.1"/>
</dbReference>
<feature type="domain" description="VOC" evidence="2">
    <location>
        <begin position="4"/>
        <end position="125"/>
    </location>
</feature>
<dbReference type="PROSITE" id="PS51819">
    <property type="entry name" value="VOC"/>
    <property type="match status" value="1"/>
</dbReference>